<dbReference type="NCBIfam" id="TIGR02175">
    <property type="entry name" value="PorC_KorC"/>
    <property type="match status" value="1"/>
</dbReference>
<evidence type="ECO:0000259" key="4">
    <source>
        <dbReference type="Pfam" id="PF01558"/>
    </source>
</evidence>
<dbReference type="GO" id="GO:0019164">
    <property type="term" value="F:pyruvate synthase activity"/>
    <property type="evidence" value="ECO:0007669"/>
    <property type="project" value="UniProtKB-EC"/>
</dbReference>
<evidence type="ECO:0000313" key="6">
    <source>
        <dbReference type="Proteomes" id="UP000006681"/>
    </source>
</evidence>
<dbReference type="HOGENOM" id="CLU_087284_2_0_2"/>
<dbReference type="Proteomes" id="UP000006681">
    <property type="component" value="Chromosome"/>
</dbReference>
<dbReference type="EMBL" id="CP002100">
    <property type="protein sequence ID" value="ADN50086.1"/>
    <property type="molecule type" value="Genomic_DNA"/>
</dbReference>
<dbReference type="eggNOG" id="arCOG01603">
    <property type="taxonomic scope" value="Archaea"/>
</dbReference>
<dbReference type="InterPro" id="IPR011894">
    <property type="entry name" value="PorC_KorC"/>
</dbReference>
<comment type="catalytic activity">
    <reaction evidence="3">
        <text>2 oxidized [2Fe-2S]-[ferredoxin] + pyruvate + CoA = 2 reduced [2Fe-2S]-[ferredoxin] + acetyl-CoA + CO2 + H(+)</text>
        <dbReference type="Rhea" id="RHEA:12765"/>
        <dbReference type="Rhea" id="RHEA-COMP:10000"/>
        <dbReference type="Rhea" id="RHEA-COMP:10001"/>
        <dbReference type="ChEBI" id="CHEBI:15361"/>
        <dbReference type="ChEBI" id="CHEBI:15378"/>
        <dbReference type="ChEBI" id="CHEBI:16526"/>
        <dbReference type="ChEBI" id="CHEBI:33737"/>
        <dbReference type="ChEBI" id="CHEBI:33738"/>
        <dbReference type="ChEBI" id="CHEBI:57287"/>
        <dbReference type="ChEBI" id="CHEBI:57288"/>
        <dbReference type="EC" id="1.2.7.1"/>
    </reaction>
</comment>
<evidence type="ECO:0000256" key="2">
    <source>
        <dbReference type="ARBA" id="ARBA00023002"/>
    </source>
</evidence>
<proteinExistence type="predicted"/>
<sequence>MTGESYEMVFFGRGGQGAVTAAQIMALAAVGKGLYALAYPEFGPERRGAPVRSYLAISNEPIEVREPIERPNISIVFGPDLLRVNPEIPERTRDYIIVNSRRYETVEPYLRGFGGGIVHINAYDLSTKYLGRAIVNTAMLGALLKVFDALTVDDVANAVLRVFGGKLGKANAELIRVAYNEARVIR</sequence>
<gene>
    <name evidence="5" type="ordered locus">Vdis_0692</name>
</gene>
<keyword evidence="2" id="KW-0560">Oxidoreductase</keyword>
<evidence type="ECO:0000256" key="1">
    <source>
        <dbReference type="ARBA" id="ARBA00012822"/>
    </source>
</evidence>
<organism evidence="5 6">
    <name type="scientific">Vulcanisaeta distributa (strain DSM 14429 / JCM 11212 / NBRC 100878 / IC-017)</name>
    <dbReference type="NCBI Taxonomy" id="572478"/>
    <lineage>
        <taxon>Archaea</taxon>
        <taxon>Thermoproteota</taxon>
        <taxon>Thermoprotei</taxon>
        <taxon>Thermoproteales</taxon>
        <taxon>Thermoproteaceae</taxon>
        <taxon>Vulcanisaeta</taxon>
    </lineage>
</organism>
<dbReference type="PANTHER" id="PTHR43366:SF1">
    <property type="entry name" value="PYRUVATE SYNTHASE SUBUNIT PORC"/>
    <property type="match status" value="1"/>
</dbReference>
<evidence type="ECO:0000256" key="3">
    <source>
        <dbReference type="ARBA" id="ARBA00049357"/>
    </source>
</evidence>
<reference evidence="6" key="2">
    <citation type="journal article" date="2010" name="Stand. Genomic Sci.">
        <title>Complete genome sequence of Vulcanisaeta distributa type strain (IC-017T).</title>
        <authorList>
            <person name="Mavromatis K."/>
            <person name="Sikorski J."/>
            <person name="Pabst E."/>
            <person name="Teshima H."/>
            <person name="Lapidus A."/>
            <person name="Lucas S."/>
            <person name="Nolan M."/>
            <person name="Glavina Del Rio T."/>
            <person name="Cheng J."/>
            <person name="Bruce D."/>
            <person name="Goodwin L."/>
            <person name="Pitluck S."/>
            <person name="Liolios K."/>
            <person name="Ivanova N."/>
            <person name="Mikhailova N."/>
            <person name="Pati A."/>
            <person name="Chen A."/>
            <person name="Palaniappan K."/>
            <person name="Land M."/>
            <person name="Hauser L."/>
            <person name="Chang Y."/>
            <person name="Jeffries C."/>
            <person name="Rohde M."/>
            <person name="Spring S."/>
            <person name="Goker M."/>
            <person name="Wirth R."/>
            <person name="Woyke T."/>
            <person name="Bristow J."/>
            <person name="Eisen J."/>
            <person name="Markowitz V."/>
            <person name="Hugenholtz P."/>
            <person name="Klenk H."/>
            <person name="Kyrpides N."/>
        </authorList>
    </citation>
    <scope>NUCLEOTIDE SEQUENCE [LARGE SCALE GENOMIC DNA]</scope>
    <source>
        <strain evidence="6">DSM 14429 / JCM 11212 / NBRC 100878 / IC-017</strain>
    </source>
</reference>
<dbReference type="InterPro" id="IPR002869">
    <property type="entry name" value="Pyrv_flavodox_OxRed_cen"/>
</dbReference>
<dbReference type="EC" id="1.2.7.1" evidence="1"/>
<dbReference type="Gene3D" id="3.40.920.10">
    <property type="entry name" value="Pyruvate-ferredoxin oxidoreductase, PFOR, domain III"/>
    <property type="match status" value="1"/>
</dbReference>
<dbReference type="AlphaFoldDB" id="E1QNB6"/>
<dbReference type="PANTHER" id="PTHR43366">
    <property type="entry name" value="PYRUVATE SYNTHASE SUBUNIT PORC"/>
    <property type="match status" value="1"/>
</dbReference>
<dbReference type="STRING" id="572478.Vdis_0692"/>
<evidence type="ECO:0000313" key="5">
    <source>
        <dbReference type="EMBL" id="ADN50086.1"/>
    </source>
</evidence>
<accession>E1QNB6</accession>
<dbReference type="OrthoDB" id="372091at2157"/>
<dbReference type="InterPro" id="IPR051626">
    <property type="entry name" value="Oxidoreductase_gamma_subunit"/>
</dbReference>
<reference evidence="5 6" key="1">
    <citation type="journal article" date="2010" name="Stand. Genomic Sci.">
        <title>Complete genome sequence of Vulcanisaeta distributa type strain (IC-017).</title>
        <authorList>
            <person name="Mavromatis K."/>
            <person name="Sikorski J."/>
            <person name="Pabst E."/>
            <person name="Teshima H."/>
            <person name="Lapidus A."/>
            <person name="Lucas S."/>
            <person name="Nolan M."/>
            <person name="Glavina Del Rio T."/>
            <person name="Cheng J.F."/>
            <person name="Bruce D."/>
            <person name="Goodwin L."/>
            <person name="Pitluck S."/>
            <person name="Liolios K."/>
            <person name="Ivanova N."/>
            <person name="Mikhailova N."/>
            <person name="Pati A."/>
            <person name="Chen A."/>
            <person name="Palaniappan K."/>
            <person name="Land M."/>
            <person name="Hauser L."/>
            <person name="Chang Y.J."/>
            <person name="Jeffries C.D."/>
            <person name="Rohde M."/>
            <person name="Spring S."/>
            <person name="Goker M."/>
            <person name="Wirth R."/>
            <person name="Woyke T."/>
            <person name="Bristow J."/>
            <person name="Eisen J.A."/>
            <person name="Markowitz V."/>
            <person name="Hugenholtz P."/>
            <person name="Klenk H.P."/>
            <person name="Kyrpides N.C."/>
        </authorList>
    </citation>
    <scope>NUCLEOTIDE SEQUENCE [LARGE SCALE GENOMIC DNA]</scope>
    <source>
        <strain evidence="6">DSM 14429 / JCM 11212 / NBRC 100878 / IC-017</strain>
    </source>
</reference>
<keyword evidence="6" id="KW-1185">Reference proteome</keyword>
<dbReference type="KEGG" id="vdi:Vdis_0692"/>
<feature type="domain" description="Pyruvate/ketoisovalerate oxidoreductase catalytic" evidence="4">
    <location>
        <begin position="14"/>
        <end position="179"/>
    </location>
</feature>
<name>E1QNB6_VULDI</name>
<dbReference type="Pfam" id="PF01558">
    <property type="entry name" value="POR"/>
    <property type="match status" value="1"/>
</dbReference>
<keyword evidence="5" id="KW-0670">Pyruvate</keyword>
<protein>
    <recommendedName>
        <fullName evidence="1">pyruvate synthase</fullName>
        <ecNumber evidence="1">1.2.7.1</ecNumber>
    </recommendedName>
</protein>
<dbReference type="SUPFAM" id="SSF53323">
    <property type="entry name" value="Pyruvate-ferredoxin oxidoreductase, PFOR, domain III"/>
    <property type="match status" value="1"/>
</dbReference>
<dbReference type="InterPro" id="IPR019752">
    <property type="entry name" value="Pyrv/ketoisovalerate_OxRed_cat"/>
</dbReference>